<feature type="domain" description="Glucosamine/galactosamine-6-phosphate isomerase" evidence="1">
    <location>
        <begin position="8"/>
        <end position="228"/>
    </location>
</feature>
<evidence type="ECO:0000313" key="3">
    <source>
        <dbReference type="Proteomes" id="UP000321301"/>
    </source>
</evidence>
<dbReference type="GO" id="GO:0019262">
    <property type="term" value="P:N-acetylneuraminate catabolic process"/>
    <property type="evidence" value="ECO:0007669"/>
    <property type="project" value="TreeGrafter"/>
</dbReference>
<dbReference type="PANTHER" id="PTHR11280:SF6">
    <property type="entry name" value="GLUCOSAMINE-6-PHOSPHATE ISOMERASE NAGB"/>
    <property type="match status" value="1"/>
</dbReference>
<protein>
    <submittedName>
        <fullName evidence="2">Glucosamine-6-phosphate deaminase</fullName>
    </submittedName>
</protein>
<comment type="caution">
    <text evidence="2">The sequence shown here is derived from an EMBL/GenBank/DDBJ whole genome shotgun (WGS) entry which is preliminary data.</text>
</comment>
<dbReference type="GO" id="GO:0006043">
    <property type="term" value="P:glucosamine catabolic process"/>
    <property type="evidence" value="ECO:0007669"/>
    <property type="project" value="TreeGrafter"/>
</dbReference>
<dbReference type="AlphaFoldDB" id="A0A512C838"/>
<evidence type="ECO:0000259" key="1">
    <source>
        <dbReference type="Pfam" id="PF01182"/>
    </source>
</evidence>
<dbReference type="Gene3D" id="3.40.50.1360">
    <property type="match status" value="1"/>
</dbReference>
<reference evidence="2 3" key="1">
    <citation type="submission" date="2019-07" db="EMBL/GenBank/DDBJ databases">
        <title>Whole genome shotgun sequence of Cyclobacterium qasimii NBRC 106168.</title>
        <authorList>
            <person name="Hosoyama A."/>
            <person name="Uohara A."/>
            <person name="Ohji S."/>
            <person name="Ichikawa N."/>
        </authorList>
    </citation>
    <scope>NUCLEOTIDE SEQUENCE [LARGE SCALE GENOMIC DNA]</scope>
    <source>
        <strain evidence="2 3">NBRC 106168</strain>
    </source>
</reference>
<dbReference type="InterPro" id="IPR004547">
    <property type="entry name" value="Glucosamine6P_isomerase"/>
</dbReference>
<accession>A0A512C838</accession>
<dbReference type="RefSeq" id="WP_020890371.1">
    <property type="nucleotide sequence ID" value="NZ_BJYV01000002.1"/>
</dbReference>
<evidence type="ECO:0000313" key="2">
    <source>
        <dbReference type="EMBL" id="GEO20378.1"/>
    </source>
</evidence>
<dbReference type="GO" id="GO:0006046">
    <property type="term" value="P:N-acetylglucosamine catabolic process"/>
    <property type="evidence" value="ECO:0007669"/>
    <property type="project" value="TreeGrafter"/>
</dbReference>
<proteinExistence type="predicted"/>
<dbReference type="GO" id="GO:0042802">
    <property type="term" value="F:identical protein binding"/>
    <property type="evidence" value="ECO:0007669"/>
    <property type="project" value="TreeGrafter"/>
</dbReference>
<dbReference type="EMBL" id="BJYV01000002">
    <property type="protein sequence ID" value="GEO20378.1"/>
    <property type="molecule type" value="Genomic_DNA"/>
</dbReference>
<dbReference type="GO" id="GO:0005737">
    <property type="term" value="C:cytoplasm"/>
    <property type="evidence" value="ECO:0007669"/>
    <property type="project" value="TreeGrafter"/>
</dbReference>
<dbReference type="Proteomes" id="UP000321301">
    <property type="component" value="Unassembled WGS sequence"/>
</dbReference>
<organism evidence="2 3">
    <name type="scientific">Cyclobacterium qasimii</name>
    <dbReference type="NCBI Taxonomy" id="1350429"/>
    <lineage>
        <taxon>Bacteria</taxon>
        <taxon>Pseudomonadati</taxon>
        <taxon>Bacteroidota</taxon>
        <taxon>Cytophagia</taxon>
        <taxon>Cytophagales</taxon>
        <taxon>Cyclobacteriaceae</taxon>
        <taxon>Cyclobacterium</taxon>
    </lineage>
</organism>
<sequence length="250" mass="27768">MKIYNRKDPSEMGKLAGDHAAAAILEAIQNKGEANIILATGTSQFETIQTILTHEDIDWSKVTMFHLDEYLGLPITHPASFRKYLKERFLDQVKELKAYHLIDGEKDPAEETKRLNDLITKSPIDVAMVGIGENGHLAFNDPPADFDIETPYLVVNLDVACRQQQFGEGWFPTLEDVPKKAISMSIQQIMKAKKIICSVPDERKAKAVKACLENEVSPEFPASILQQHADCGIYLDEAAASLLDASVTVN</sequence>
<dbReference type="InterPro" id="IPR006148">
    <property type="entry name" value="Glc/Gal-6P_isomerase"/>
</dbReference>
<dbReference type="SUPFAM" id="SSF100950">
    <property type="entry name" value="NagB/RpiA/CoA transferase-like"/>
    <property type="match status" value="1"/>
</dbReference>
<dbReference type="CDD" id="cd01399">
    <property type="entry name" value="GlcN6P_deaminase"/>
    <property type="match status" value="1"/>
</dbReference>
<keyword evidence="3" id="KW-1185">Reference proteome</keyword>
<dbReference type="GO" id="GO:0004342">
    <property type="term" value="F:glucosamine-6-phosphate deaminase activity"/>
    <property type="evidence" value="ECO:0007669"/>
    <property type="project" value="InterPro"/>
</dbReference>
<dbReference type="InterPro" id="IPR037171">
    <property type="entry name" value="NagB/RpiA_transferase-like"/>
</dbReference>
<dbReference type="Pfam" id="PF01182">
    <property type="entry name" value="Glucosamine_iso"/>
    <property type="match status" value="1"/>
</dbReference>
<dbReference type="PANTHER" id="PTHR11280">
    <property type="entry name" value="GLUCOSAMINE-6-PHOSPHATE ISOMERASE"/>
    <property type="match status" value="1"/>
</dbReference>
<dbReference type="GO" id="GO:0005975">
    <property type="term" value="P:carbohydrate metabolic process"/>
    <property type="evidence" value="ECO:0007669"/>
    <property type="project" value="InterPro"/>
</dbReference>
<name>A0A512C838_9BACT</name>
<gene>
    <name evidence="2" type="primary">nagB_1</name>
    <name evidence="2" type="ORF">CQA01_09120</name>
</gene>